<gene>
    <name evidence="1" type="ORF">S03H2_14652</name>
</gene>
<dbReference type="EMBL" id="BARU01007441">
    <property type="protein sequence ID" value="GAH45188.1"/>
    <property type="molecule type" value="Genomic_DNA"/>
</dbReference>
<comment type="caution">
    <text evidence="1">The sequence shown here is derived from an EMBL/GenBank/DDBJ whole genome shotgun (WGS) entry which is preliminary data.</text>
</comment>
<reference evidence="1" key="1">
    <citation type="journal article" date="2014" name="Front. Microbiol.">
        <title>High frequency of phylogenetically diverse reductive dehalogenase-homologous genes in deep subseafloor sedimentary metagenomes.</title>
        <authorList>
            <person name="Kawai M."/>
            <person name="Futagami T."/>
            <person name="Toyoda A."/>
            <person name="Takaki Y."/>
            <person name="Nishi S."/>
            <person name="Hori S."/>
            <person name="Arai W."/>
            <person name="Tsubouchi T."/>
            <person name="Morono Y."/>
            <person name="Uchiyama I."/>
            <person name="Ito T."/>
            <person name="Fujiyama A."/>
            <person name="Inagaki F."/>
            <person name="Takami H."/>
        </authorList>
    </citation>
    <scope>NUCLEOTIDE SEQUENCE</scope>
    <source>
        <strain evidence="1">Expedition CK06-06</strain>
    </source>
</reference>
<protein>
    <submittedName>
        <fullName evidence="1">Uncharacterized protein</fullName>
    </submittedName>
</protein>
<dbReference type="AlphaFoldDB" id="X1HIP9"/>
<organism evidence="1">
    <name type="scientific">marine sediment metagenome</name>
    <dbReference type="NCBI Taxonomy" id="412755"/>
    <lineage>
        <taxon>unclassified sequences</taxon>
        <taxon>metagenomes</taxon>
        <taxon>ecological metagenomes</taxon>
    </lineage>
</organism>
<accession>X1HIP9</accession>
<proteinExistence type="predicted"/>
<name>X1HIP9_9ZZZZ</name>
<sequence>MDSFLEVVFNIPVHKLFTYAPPDRYQQVEHYTRSNDRLTDF</sequence>
<evidence type="ECO:0000313" key="1">
    <source>
        <dbReference type="EMBL" id="GAH45188.1"/>
    </source>
</evidence>